<comment type="subcellular location">
    <subcellularLocation>
        <location evidence="1">Cytoplasm</location>
        <location evidence="1">Cytoskeleton</location>
    </subcellularLocation>
</comment>
<evidence type="ECO:0000256" key="2">
    <source>
        <dbReference type="ARBA" id="ARBA00022741"/>
    </source>
</evidence>
<evidence type="ECO:0000313" key="12">
    <source>
        <dbReference type="Ensembl" id="ENSCRFP00000008524.1"/>
    </source>
</evidence>
<comment type="similarity">
    <text evidence="9">Belongs to the TRAFAC class myosin-kinesin ATPase superfamily. Kinesin family.</text>
</comment>
<keyword evidence="6" id="KW-0206">Cytoskeleton</keyword>
<dbReference type="PROSITE" id="PS50067">
    <property type="entry name" value="KINESIN_MOTOR_2"/>
    <property type="match status" value="1"/>
</dbReference>
<dbReference type="GO" id="GO:0007051">
    <property type="term" value="P:spindle organization"/>
    <property type="evidence" value="ECO:0007669"/>
    <property type="project" value="UniProtKB-ARBA"/>
</dbReference>
<protein>
    <recommendedName>
        <fullName evidence="7">Centromere-associated protein E</fullName>
    </recommendedName>
    <alternativeName>
        <fullName evidence="8">Centromere protein E</fullName>
    </alternativeName>
</protein>
<feature type="coiled-coil region" evidence="10">
    <location>
        <begin position="1034"/>
        <end position="1075"/>
    </location>
</feature>
<dbReference type="GO" id="GO:0000779">
    <property type="term" value="C:condensed chromosome, centromeric region"/>
    <property type="evidence" value="ECO:0007669"/>
    <property type="project" value="UniProtKB-ARBA"/>
</dbReference>
<dbReference type="PANTHER" id="PTHR47968:SF75">
    <property type="entry name" value="CENTROMERE-ASSOCIATED PROTEIN E"/>
    <property type="match status" value="1"/>
</dbReference>
<evidence type="ECO:0000256" key="8">
    <source>
        <dbReference type="ARBA" id="ARBA00081766"/>
    </source>
</evidence>
<dbReference type="GO" id="GO:0008608">
    <property type="term" value="P:attachment of spindle microtubules to kinetochore"/>
    <property type="evidence" value="ECO:0007669"/>
    <property type="project" value="UniProtKB-ARBA"/>
</dbReference>
<evidence type="ECO:0000256" key="5">
    <source>
        <dbReference type="ARBA" id="ARBA00023175"/>
    </source>
</evidence>
<dbReference type="GO" id="GO:0005874">
    <property type="term" value="C:microtubule"/>
    <property type="evidence" value="ECO:0007669"/>
    <property type="project" value="TreeGrafter"/>
</dbReference>
<dbReference type="SUPFAM" id="SSF52540">
    <property type="entry name" value="P-loop containing nucleoside triphosphate hydrolases"/>
    <property type="match status" value="1"/>
</dbReference>
<feature type="coiled-coil region" evidence="10">
    <location>
        <begin position="467"/>
        <end position="501"/>
    </location>
</feature>
<dbReference type="InterPro" id="IPR001752">
    <property type="entry name" value="Kinesin_motor_dom"/>
</dbReference>
<feature type="domain" description="Kinesin motor" evidence="11">
    <location>
        <begin position="6"/>
        <end position="330"/>
    </location>
</feature>
<evidence type="ECO:0000256" key="4">
    <source>
        <dbReference type="ARBA" id="ARBA00023054"/>
    </source>
</evidence>
<dbReference type="PROSITE" id="PS00411">
    <property type="entry name" value="KINESIN_MOTOR_1"/>
    <property type="match status" value="1"/>
</dbReference>
<feature type="coiled-coil region" evidence="10">
    <location>
        <begin position="648"/>
        <end position="744"/>
    </location>
</feature>
<dbReference type="Pfam" id="PF00225">
    <property type="entry name" value="Kinesin"/>
    <property type="match status" value="1"/>
</dbReference>
<dbReference type="CDD" id="cd01374">
    <property type="entry name" value="KISc_CENP_E"/>
    <property type="match status" value="1"/>
</dbReference>
<keyword evidence="13" id="KW-1185">Reference proteome</keyword>
<keyword evidence="4 10" id="KW-0175">Coiled coil</keyword>
<dbReference type="Gene3D" id="3.40.850.10">
    <property type="entry name" value="Kinesin motor domain"/>
    <property type="match status" value="1"/>
</dbReference>
<keyword evidence="6" id="KW-0963">Cytoplasm</keyword>
<dbReference type="Proteomes" id="UP000694396">
    <property type="component" value="Unplaced"/>
</dbReference>
<evidence type="ECO:0000256" key="3">
    <source>
        <dbReference type="ARBA" id="ARBA00022840"/>
    </source>
</evidence>
<evidence type="ECO:0000256" key="9">
    <source>
        <dbReference type="PROSITE-ProRule" id="PRU00283"/>
    </source>
</evidence>
<evidence type="ECO:0000256" key="6">
    <source>
        <dbReference type="ARBA" id="ARBA00023212"/>
    </source>
</evidence>
<dbReference type="Ensembl" id="ENSCRFT00000008830.1">
    <property type="protein sequence ID" value="ENSCRFP00000008524.1"/>
    <property type="gene ID" value="ENSCRFG00000006696.1"/>
</dbReference>
<feature type="coiled-coil region" evidence="10">
    <location>
        <begin position="346"/>
        <end position="390"/>
    </location>
</feature>
<dbReference type="InterPro" id="IPR027417">
    <property type="entry name" value="P-loop_NTPase"/>
</dbReference>
<dbReference type="GO" id="GO:0043515">
    <property type="term" value="F:kinetochore binding"/>
    <property type="evidence" value="ECO:0007669"/>
    <property type="project" value="UniProtKB-ARBA"/>
</dbReference>
<proteinExistence type="inferred from homology"/>
<dbReference type="FunFam" id="3.40.850.10:FF:000026">
    <property type="entry name" value="Centromere-associated protein E"/>
    <property type="match status" value="1"/>
</dbReference>
<feature type="coiled-coil region" evidence="10">
    <location>
        <begin position="1174"/>
        <end position="1222"/>
    </location>
</feature>
<dbReference type="GO" id="GO:0007018">
    <property type="term" value="P:microtubule-based movement"/>
    <property type="evidence" value="ECO:0007669"/>
    <property type="project" value="InterPro"/>
</dbReference>
<feature type="coiled-coil region" evidence="10">
    <location>
        <begin position="780"/>
        <end position="908"/>
    </location>
</feature>
<dbReference type="GO" id="GO:0000280">
    <property type="term" value="P:nuclear division"/>
    <property type="evidence" value="ECO:0007669"/>
    <property type="project" value="UniProtKB-ARBA"/>
</dbReference>
<name>A0A8C3QMV1_9PASS</name>
<reference evidence="12" key="2">
    <citation type="submission" date="2025-09" db="UniProtKB">
        <authorList>
            <consortium name="Ensembl"/>
        </authorList>
    </citation>
    <scope>IDENTIFICATION</scope>
</reference>
<organism evidence="12 13">
    <name type="scientific">Cyanoderma ruficeps</name>
    <name type="common">rufous-capped babbler</name>
    <dbReference type="NCBI Taxonomy" id="181631"/>
    <lineage>
        <taxon>Eukaryota</taxon>
        <taxon>Metazoa</taxon>
        <taxon>Chordata</taxon>
        <taxon>Craniata</taxon>
        <taxon>Vertebrata</taxon>
        <taxon>Euteleostomi</taxon>
        <taxon>Archelosauria</taxon>
        <taxon>Archosauria</taxon>
        <taxon>Dinosauria</taxon>
        <taxon>Saurischia</taxon>
        <taxon>Theropoda</taxon>
        <taxon>Coelurosauria</taxon>
        <taxon>Aves</taxon>
        <taxon>Neognathae</taxon>
        <taxon>Neoaves</taxon>
        <taxon>Telluraves</taxon>
        <taxon>Australaves</taxon>
        <taxon>Passeriformes</taxon>
        <taxon>Sylvioidea</taxon>
        <taxon>Timaliidae</taxon>
        <taxon>Cyanoderma</taxon>
    </lineage>
</organism>
<keyword evidence="5 9" id="KW-0505">Motor protein</keyword>
<dbReference type="PRINTS" id="PR00380">
    <property type="entry name" value="KINESINHEAVY"/>
</dbReference>
<dbReference type="GO" id="GO:0000278">
    <property type="term" value="P:mitotic cell cycle"/>
    <property type="evidence" value="ECO:0007669"/>
    <property type="project" value="TreeGrafter"/>
</dbReference>
<dbReference type="GO" id="GO:0008017">
    <property type="term" value="F:microtubule binding"/>
    <property type="evidence" value="ECO:0007669"/>
    <property type="project" value="InterPro"/>
</dbReference>
<feature type="coiled-coil region" evidence="10">
    <location>
        <begin position="570"/>
        <end position="604"/>
    </location>
</feature>
<dbReference type="InterPro" id="IPR019821">
    <property type="entry name" value="Kinesin_motor_CS"/>
</dbReference>
<keyword evidence="3 9" id="KW-0067">ATP-binding</keyword>
<evidence type="ECO:0000256" key="7">
    <source>
        <dbReference type="ARBA" id="ARBA00070169"/>
    </source>
</evidence>
<keyword evidence="2 9" id="KW-0547">Nucleotide-binding</keyword>
<accession>A0A8C3QMV1</accession>
<dbReference type="InterPro" id="IPR027640">
    <property type="entry name" value="Kinesin-like_fam"/>
</dbReference>
<dbReference type="GO" id="GO:0003777">
    <property type="term" value="F:microtubule motor activity"/>
    <property type="evidence" value="ECO:0007669"/>
    <property type="project" value="InterPro"/>
</dbReference>
<dbReference type="PANTHER" id="PTHR47968">
    <property type="entry name" value="CENTROMERE PROTEIN E"/>
    <property type="match status" value="1"/>
</dbReference>
<dbReference type="GO" id="GO:0140694">
    <property type="term" value="P:membraneless organelle assembly"/>
    <property type="evidence" value="ECO:0007669"/>
    <property type="project" value="UniProtKB-ARBA"/>
</dbReference>
<dbReference type="SMART" id="SM00129">
    <property type="entry name" value="KISc"/>
    <property type="match status" value="1"/>
</dbReference>
<evidence type="ECO:0000256" key="10">
    <source>
        <dbReference type="SAM" id="Coils"/>
    </source>
</evidence>
<evidence type="ECO:0000313" key="13">
    <source>
        <dbReference type="Proteomes" id="UP000694396"/>
    </source>
</evidence>
<evidence type="ECO:0000256" key="1">
    <source>
        <dbReference type="ARBA" id="ARBA00004245"/>
    </source>
</evidence>
<evidence type="ECO:0000259" key="11">
    <source>
        <dbReference type="PROSITE" id="PS50067"/>
    </source>
</evidence>
<dbReference type="InterPro" id="IPR036961">
    <property type="entry name" value="Kinesin_motor_dom_sf"/>
</dbReference>
<sequence length="1299" mass="149420">MADEGAVTVCVRVRPLIARENASGDKVSLHWRSENNTVSDVNGTKIFSYDRVFHSSDNTQQLYDGVAVPIIQSAVQGYNGTIFAFGQTASGKTYTMMGNEDSMGIIPKAIQHVFKIICEIPDREFLLRVSYMEIYNETITDLLCDNRKKKPLGIREDVNRNTYVEDLIEEVVVAPEQVMEWIRKGERNRHYGETKMNEHSSRSHTIFRMIIESRERSDPANANCDGAVMVSHLNLVDLAGSERASQTGSEGVRLKEGCNINRSLFILGQVIKKLCDDPSGFINYRDSKLTRILQNSLGGNAKTVIICTITPVSFDETLSTLQFANTAKGMKNTPKVNEVLDDDALLKRYRKEILDLKKQLEEVSSKTQIHAMEKDQLAQLLEEKNSLQKVQEDRIRNLTEMLVTSASFASKQNLKVSTCSRSYLITLKYFAKGDTKYRSISTGKGRSVLHLLEIRLTLQPQLLKFLVNVLQANFDNLVLENEQLKSEINEMKERLKEKTEIDEFEALEKQTQKDHEVRCIEIERLNSLFFYFFVCCLFQGDSDKLIEEIQQLNKSLLDSETVALDAKKESAFLRSENLELKEKMNELLNNYNQMEKDVQLYQTQIEAGKTSYRKMQADLQRELQSLFQENTRLTSLMEGKVPKDLLSLVELEKKAADLKGELENALKENALLQKQVNELSDSQSLPNTVEMQKKEILEKCEELRLLKLENEKLLSEVADNEMRLKHMSEEIEKSKDNLTDAQLKYVKSDEEYVALKRLHEEIQQKYIAASETSEQMKLQIECLSKEAQESKTILDEVKLEVSVKQKQLLELEAKDLEIQAALQQLTECQEEIKTLTQERDDLKQKWESLQAETEQLREDIKDTVSMNLEMQEELRCAHESLGQHEEMIVELKGSISEKENQLLKAQEAWRETTDELQQKVRSFYDSPYVHTVLLNPPITLFHPNHIAGSRKFRNLECSWFFILPSAQLFLPLQEVIINTTTGSDLFLALITLFLIVNKLICFILSLKLKSELNSQKALIAVILPQLPLEQSKQVKTLQTKNEEMNARLQNILKDVAEMEHELFCIETELQQEESARKETIQFWEACSGTHWDAEELKEELKKDNERLLQVFKFWTPKVKVKLNVIESEMYFVQALCKCLRLKKKQKVLKEADPQQSQIPLTCGGGSGIVQSTQILVLKSEQAKLQKENLQLKKQNDLLLSDELELKEELRKWKERALKWRERSSRETTRETVPKSPKKAVSYFFKEQMPSPSKETLSQETVTQDVPKPLPLTCPTNFFDNSNLGVPTVVCHLTVEKLTI</sequence>
<dbReference type="GO" id="GO:0005524">
    <property type="term" value="F:ATP binding"/>
    <property type="evidence" value="ECO:0007669"/>
    <property type="project" value="UniProtKB-UniRule"/>
</dbReference>
<dbReference type="GO" id="GO:0030071">
    <property type="term" value="P:regulation of mitotic metaphase/anaphase transition"/>
    <property type="evidence" value="ECO:0007669"/>
    <property type="project" value="UniProtKB-ARBA"/>
</dbReference>
<reference evidence="12" key="1">
    <citation type="submission" date="2025-08" db="UniProtKB">
        <authorList>
            <consortium name="Ensembl"/>
        </authorList>
    </citation>
    <scope>IDENTIFICATION</scope>
</reference>
<feature type="binding site" evidence="9">
    <location>
        <begin position="86"/>
        <end position="93"/>
    </location>
    <ligand>
        <name>ATP</name>
        <dbReference type="ChEBI" id="CHEBI:30616"/>
    </ligand>
</feature>